<feature type="transmembrane region" description="Helical" evidence="2">
    <location>
        <begin position="7"/>
        <end position="30"/>
    </location>
</feature>
<evidence type="ECO:0000313" key="4">
    <source>
        <dbReference type="Proteomes" id="UP000266506"/>
    </source>
</evidence>
<keyword evidence="2" id="KW-1133">Transmembrane helix</keyword>
<protein>
    <submittedName>
        <fullName evidence="3">Putative repeat protein (TIGR02543 family)</fullName>
    </submittedName>
</protein>
<organism evidence="3 4">
    <name type="scientific">Anaeroplasma bactoclasticum</name>
    <dbReference type="NCBI Taxonomy" id="2088"/>
    <lineage>
        <taxon>Bacteria</taxon>
        <taxon>Bacillati</taxon>
        <taxon>Mycoplasmatota</taxon>
        <taxon>Mollicutes</taxon>
        <taxon>Anaeroplasmatales</taxon>
        <taxon>Anaeroplasmataceae</taxon>
        <taxon>Anaeroplasma</taxon>
    </lineage>
</organism>
<keyword evidence="4" id="KW-1185">Reference proteome</keyword>
<dbReference type="EMBL" id="QXEV01000055">
    <property type="protein sequence ID" value="RIA64096.1"/>
    <property type="molecule type" value="Genomic_DNA"/>
</dbReference>
<evidence type="ECO:0000313" key="3">
    <source>
        <dbReference type="EMBL" id="RIA64096.1"/>
    </source>
</evidence>
<keyword evidence="2" id="KW-0472">Membrane</keyword>
<evidence type="ECO:0000256" key="2">
    <source>
        <dbReference type="SAM" id="Phobius"/>
    </source>
</evidence>
<gene>
    <name evidence="3" type="ORF">EI71_02051</name>
</gene>
<dbReference type="Pfam" id="PF09479">
    <property type="entry name" value="Flg_new"/>
    <property type="match status" value="1"/>
</dbReference>
<dbReference type="InterPro" id="IPR013378">
    <property type="entry name" value="InlB-like_B-rpt"/>
</dbReference>
<accession>A0A397QT04</accession>
<dbReference type="Proteomes" id="UP000266506">
    <property type="component" value="Unassembled WGS sequence"/>
</dbReference>
<proteinExistence type="predicted"/>
<dbReference type="Gene3D" id="2.60.40.4270">
    <property type="entry name" value="Listeria-Bacteroides repeat domain"/>
    <property type="match status" value="1"/>
</dbReference>
<dbReference type="AlphaFoldDB" id="A0A397QT04"/>
<comment type="caution">
    <text evidence="3">The sequence shown here is derived from an EMBL/GenBank/DDBJ whole genome shotgun (WGS) entry which is preliminary data.</text>
</comment>
<comment type="subcellular location">
    <subcellularLocation>
        <location evidence="1">Cell envelope</location>
    </subcellularLocation>
</comment>
<keyword evidence="2" id="KW-0812">Transmembrane</keyword>
<dbReference type="InParanoid" id="A0A397QT04"/>
<sequence>MKNKKKLWIIIIIIIAALLLIGGGTTAIIVSNSQVNDGGKKEWTIDDNQTFTYSGEEIAPKVSNLDENEKAKVVYSYSEKKDENPIDDTYTTGLPKDAGTYYVKAALENDYKITTITIEPAEVKLEDIQVVYNQPFVSGNYFTSEMNIDQMEFEYEFTSSGTIVSGDVSLTSTFLSPSIKSYDYTFIPNDKNYKNYNGTIDIEVYAIVYLYNGDQVLDYLEVPFNSSFDYELTQKLGYDMPYFVDDNNNKFELGTKITGDLKLHYIENPINYSITYHLDGGINGDNPISYNIKDEPIYLNDASKEGYLFKGWFEDPNFNYDSLVTTIDPSHTLKSYQLYASFEWIKINPAVEFEPLVLVYNGESQELVMANVEGGTITYSLDGVNYSANVPTATNAGVYNVYYKIKGDSQHLNTEGNFDVTISKAVYDMSQISLVDKTVTYNGNEQGIEITGVLPSDVTVAYSGMGTNVGEYIITAVFSGDENNYEAISNMSATLTIQKANLEYTLPIGKNLVFNDANQELVIPGSISLGTILYSLDDENYSEEIPAGKNIGNYVVYYKYDINNENYNDIPSGYVQSFISKGEVVYTLPTPKELTYNGLAQELISAGSINVGSVEYSLDGIAYSENIPTATNAGSYIVYYRFVYDKTNYNQVE</sequence>
<dbReference type="GO" id="GO:0030313">
    <property type="term" value="C:cell envelope"/>
    <property type="evidence" value="ECO:0007669"/>
    <property type="project" value="UniProtKB-SubCell"/>
</dbReference>
<dbReference type="RefSeq" id="WP_162849955.1">
    <property type="nucleotide sequence ID" value="NZ_QXEV01000055.1"/>
</dbReference>
<name>A0A397QT04_9MOLU</name>
<feature type="non-terminal residue" evidence="3">
    <location>
        <position position="653"/>
    </location>
</feature>
<reference evidence="3 4" key="1">
    <citation type="submission" date="2018-08" db="EMBL/GenBank/DDBJ databases">
        <title>Genomic Encyclopedia of Archaeal and Bacterial Type Strains, Phase II (KMG-II): from individual species to whole genera.</title>
        <authorList>
            <person name="Goeker M."/>
        </authorList>
    </citation>
    <scope>NUCLEOTIDE SEQUENCE [LARGE SCALE GENOMIC DNA]</scope>
    <source>
        <strain evidence="3 4">ATCC 27112</strain>
    </source>
</reference>
<dbReference type="InterPro" id="IPR042229">
    <property type="entry name" value="Listeria/Bacterioides_rpt_sf"/>
</dbReference>
<evidence type="ECO:0000256" key="1">
    <source>
        <dbReference type="ARBA" id="ARBA00004196"/>
    </source>
</evidence>